<accession>M1VMI6</accession>
<dbReference type="KEGG" id="cme:CYME_CMT280C"/>
<proteinExistence type="inferred from homology"/>
<dbReference type="Gene3D" id="3.90.740.10">
    <property type="entry name" value="Valyl/Leucyl/Isoleucyl-tRNA synthetase, editing domain"/>
    <property type="match status" value="1"/>
</dbReference>
<organism evidence="13 14">
    <name type="scientific">Cyanidioschyzon merolae (strain NIES-3377 / 10D)</name>
    <name type="common">Unicellular red alga</name>
    <dbReference type="NCBI Taxonomy" id="280699"/>
    <lineage>
        <taxon>Eukaryota</taxon>
        <taxon>Rhodophyta</taxon>
        <taxon>Bangiophyceae</taxon>
        <taxon>Cyanidiales</taxon>
        <taxon>Cyanidiaceae</taxon>
        <taxon>Cyanidioschyzon</taxon>
    </lineage>
</organism>
<dbReference type="PROSITE" id="PS00178">
    <property type="entry name" value="AA_TRNA_LIGASE_I"/>
    <property type="match status" value="1"/>
</dbReference>
<sequence>MEQFSCGGRLTSAQVKQIAPEAVNFPDRERLVLSFWNDSRAFERSNELAVGKPLFTFYDGPPFATGLPHYGHLLAGTIKDTVTRYAYQTGYQVPRRFGWDCHGLPVEYEIDQKLGIRSREDVLKLSIAAYNEECRKIVLRYSGEWERIVSRMGRWIDFKNGYRTMDTSFMESVWWVFSQLHKKGLVYRGFKVMPFSTACSTPLSNFETNLNYREVQDPAITISFPVLNDPDHASFLAWTTTPWTVPSNVALCVHPELIYVRVRDHSREDRVWILAEARLGSIFKMNDARKHSSACEFTIIARHHGYELVGLHYEPVFDYYKDSRFRELLRDPFRVLGDDFVTADSGTGVVHLSPAFGEDDYRVCMREGVIGCAGGRPDRPVWLPCPVDEDGKFTEPVDDFRGMYIKEADRGLIRKMKTLSRLVKHETYTHSYPFCWRSDTPLIYRAVPSWFIAVEKFRDRLLDCNARTYWVPEVIREHRFANWLENTRDWNVSRNRYWGTPLPVWTDRTGDEIIVVGSIAELEELAGLPTGSISDLHRHNIDSIEIRSRQNPGNVLRRVEEVFDCWFESGAMPYASVHYPFEHEEDFFQKGMFPAQFIAEGLDQTRGWFYTLMVLGTALFNEPPFKNVIVNGLVLAEDGKKMSKRLKNYPDPMDMIENFGADALRLYLINSPVVRGEPLRFKETGVKDIVRDVMLPWYNAFRFFIQNFAAFAEANAEADTLLRQAKGTTERSNPMDRWILSLLASLISFLHKEMRAYRLYTVVPRLLLFIESLTNWYVRLNRPRLKGSGARSALDQAVALCTLGDLLSRLAVLMAPFAPFMAEWTYQTLRSLPLVSLYEQTADSVHFLPLPSSDEEAVDLVFEEKVRHMQLAITLGRAIRERRNVALKQPLHTLTVIHHNEQTLQNVASLEEYVRGELNVKQVVYSTDEDRYISRRAIPDGKLLGRRLGSAFKEATAEIRSWTPMQVAKVERERSATVCQGRYQISVDEIFINRDVNREALREGEDVECDVLNGMIVILNLGIDHELFLDGIAREIVNRVQKLRKKLGLVPSDRVDVFIEGGSVVEQALNSRADLVGSMLGCKRLLCTEDLSLLRKRFIPQIPLIAQEHVEPLQGDHVCISLVRAGLWLLPSAFTKRPATFLHALQSFLLGIRERFAAANENPNILRVVLDGERLELHEHIHFSRYAADIVADLKATAQHTASMEAR</sequence>
<evidence type="ECO:0000256" key="1">
    <source>
        <dbReference type="ARBA" id="ARBA00005594"/>
    </source>
</evidence>
<dbReference type="InterPro" id="IPR014729">
    <property type="entry name" value="Rossmann-like_a/b/a_fold"/>
</dbReference>
<keyword evidence="3 10" id="KW-0436">Ligase</keyword>
<dbReference type="InterPro" id="IPR001412">
    <property type="entry name" value="aa-tRNA-synth_I_CS"/>
</dbReference>
<keyword evidence="6 10" id="KW-0648">Protein biosynthesis</keyword>
<evidence type="ECO:0000256" key="4">
    <source>
        <dbReference type="ARBA" id="ARBA00022741"/>
    </source>
</evidence>
<dbReference type="InterPro" id="IPR009080">
    <property type="entry name" value="tRNAsynth_Ia_anticodon-bd"/>
</dbReference>
<dbReference type="NCBIfam" id="TIGR00392">
    <property type="entry name" value="ileS"/>
    <property type="match status" value="1"/>
</dbReference>
<dbReference type="FunFam" id="3.40.50.620:FF:000023">
    <property type="entry name" value="Isoleucyl-tRNA synthetase,cytoplasmic"/>
    <property type="match status" value="1"/>
</dbReference>
<dbReference type="HOGENOM" id="CLU_001493_1_1_1"/>
<dbReference type="FunFam" id="1.10.730.10:FF:000004">
    <property type="entry name" value="Isoleucyl-tRNA synthetase, cytoplasmic"/>
    <property type="match status" value="1"/>
</dbReference>
<feature type="domain" description="Methionyl/Valyl/Leucyl/Isoleucyl-tRNA synthetase anticodon-binding" evidence="12">
    <location>
        <begin position="736"/>
        <end position="893"/>
    </location>
</feature>
<dbReference type="Gene3D" id="1.10.730.10">
    <property type="entry name" value="Isoleucyl-tRNA Synthetase, Domain 1"/>
    <property type="match status" value="1"/>
</dbReference>
<comment type="catalytic activity">
    <reaction evidence="9">
        <text>tRNA(Ile) + L-isoleucine + ATP = L-isoleucyl-tRNA(Ile) + AMP + diphosphate</text>
        <dbReference type="Rhea" id="RHEA:11060"/>
        <dbReference type="Rhea" id="RHEA-COMP:9666"/>
        <dbReference type="Rhea" id="RHEA-COMP:9695"/>
        <dbReference type="ChEBI" id="CHEBI:30616"/>
        <dbReference type="ChEBI" id="CHEBI:33019"/>
        <dbReference type="ChEBI" id="CHEBI:58045"/>
        <dbReference type="ChEBI" id="CHEBI:78442"/>
        <dbReference type="ChEBI" id="CHEBI:78528"/>
        <dbReference type="ChEBI" id="CHEBI:456215"/>
        <dbReference type="EC" id="6.1.1.5"/>
    </reaction>
</comment>
<dbReference type="CDD" id="cd00818">
    <property type="entry name" value="IleRS_core"/>
    <property type="match status" value="1"/>
</dbReference>
<reference evidence="13 14" key="2">
    <citation type="journal article" date="2007" name="BMC Biol.">
        <title>A 100%-complete sequence reveals unusually simple genomic features in the hot-spring red alga Cyanidioschyzon merolae.</title>
        <authorList>
            <person name="Nozaki H."/>
            <person name="Takano H."/>
            <person name="Misumi O."/>
            <person name="Terasawa K."/>
            <person name="Matsuzaki M."/>
            <person name="Maruyama S."/>
            <person name="Nishida K."/>
            <person name="Yagisawa F."/>
            <person name="Yoshida Y."/>
            <person name="Fujiwara T."/>
            <person name="Takio S."/>
            <person name="Tamura K."/>
            <person name="Chung S.J."/>
            <person name="Nakamura S."/>
            <person name="Kuroiwa H."/>
            <person name="Tanaka K."/>
            <person name="Sato N."/>
            <person name="Kuroiwa T."/>
        </authorList>
    </citation>
    <scope>NUCLEOTIDE SEQUENCE [LARGE SCALE GENOMIC DNA]</scope>
    <source>
        <strain evidence="13 14">10D</strain>
    </source>
</reference>
<dbReference type="STRING" id="280699.M1VMI6"/>
<dbReference type="PRINTS" id="PR00984">
    <property type="entry name" value="TRNASYNTHILE"/>
</dbReference>
<evidence type="ECO:0000256" key="2">
    <source>
        <dbReference type="ARBA" id="ARBA00013165"/>
    </source>
</evidence>
<dbReference type="InterPro" id="IPR023586">
    <property type="entry name" value="Ile-tRNA-ligase_type2"/>
</dbReference>
<dbReference type="eggNOG" id="KOG0434">
    <property type="taxonomic scope" value="Eukaryota"/>
</dbReference>
<evidence type="ECO:0000259" key="11">
    <source>
        <dbReference type="Pfam" id="PF00133"/>
    </source>
</evidence>
<dbReference type="PANTHER" id="PTHR42780">
    <property type="entry name" value="SOLEUCYL-TRNA SYNTHETASE"/>
    <property type="match status" value="1"/>
</dbReference>
<dbReference type="SUPFAM" id="SSF50677">
    <property type="entry name" value="ValRS/IleRS/LeuRS editing domain"/>
    <property type="match status" value="1"/>
</dbReference>
<comment type="similarity">
    <text evidence="1 10">Belongs to the class-I aminoacyl-tRNA synthetase family.</text>
</comment>
<dbReference type="HAMAP" id="MF_02003">
    <property type="entry name" value="Ile_tRNA_synth_type2"/>
    <property type="match status" value="1"/>
</dbReference>
<dbReference type="InterPro" id="IPR002300">
    <property type="entry name" value="aa-tRNA-synth_Ia"/>
</dbReference>
<dbReference type="OrthoDB" id="1706657at2759"/>
<keyword evidence="7 10" id="KW-0030">Aminoacyl-tRNA synthetase</keyword>
<dbReference type="GeneID" id="16997970"/>
<dbReference type="Pfam" id="PF08264">
    <property type="entry name" value="Anticodon_1"/>
    <property type="match status" value="1"/>
</dbReference>
<dbReference type="EC" id="6.1.1.5" evidence="2"/>
<evidence type="ECO:0000256" key="9">
    <source>
        <dbReference type="ARBA" id="ARBA00048359"/>
    </source>
</evidence>
<keyword evidence="14" id="KW-1185">Reference proteome</keyword>
<dbReference type="Proteomes" id="UP000007014">
    <property type="component" value="Chromosome 20"/>
</dbReference>
<evidence type="ECO:0000256" key="8">
    <source>
        <dbReference type="ARBA" id="ARBA00032665"/>
    </source>
</evidence>
<dbReference type="GO" id="GO:0005524">
    <property type="term" value="F:ATP binding"/>
    <property type="evidence" value="ECO:0007669"/>
    <property type="project" value="UniProtKB-KW"/>
</dbReference>
<dbReference type="Gramene" id="CMT280CT">
    <property type="protein sequence ID" value="CMT280CT"/>
    <property type="gene ID" value="CMT280C"/>
</dbReference>
<dbReference type="EMBL" id="AP006502">
    <property type="protein sequence ID" value="BAM83253.1"/>
    <property type="molecule type" value="Genomic_DNA"/>
</dbReference>
<dbReference type="InterPro" id="IPR002301">
    <property type="entry name" value="Ile-tRNA-ligase"/>
</dbReference>
<dbReference type="SUPFAM" id="SSF47323">
    <property type="entry name" value="Anticodon-binding domain of a subclass of class I aminoacyl-tRNA synthetases"/>
    <property type="match status" value="1"/>
</dbReference>
<evidence type="ECO:0000256" key="3">
    <source>
        <dbReference type="ARBA" id="ARBA00022598"/>
    </source>
</evidence>
<gene>
    <name evidence="13" type="ORF">CYME_CMT280C</name>
</gene>
<evidence type="ECO:0000256" key="7">
    <source>
        <dbReference type="ARBA" id="ARBA00023146"/>
    </source>
</evidence>
<dbReference type="GO" id="GO:0002161">
    <property type="term" value="F:aminoacyl-tRNA deacylase activity"/>
    <property type="evidence" value="ECO:0007669"/>
    <property type="project" value="InterPro"/>
</dbReference>
<dbReference type="Gene3D" id="3.40.50.620">
    <property type="entry name" value="HUPs"/>
    <property type="match status" value="2"/>
</dbReference>
<dbReference type="RefSeq" id="XP_005539289.1">
    <property type="nucleotide sequence ID" value="XM_005539232.1"/>
</dbReference>
<name>M1VMI6_CYAM1</name>
<keyword evidence="4 10" id="KW-0547">Nucleotide-binding</keyword>
<evidence type="ECO:0000313" key="13">
    <source>
        <dbReference type="EMBL" id="BAM83253.1"/>
    </source>
</evidence>
<dbReference type="OMA" id="EIIVIHK"/>
<evidence type="ECO:0000259" key="12">
    <source>
        <dbReference type="Pfam" id="PF08264"/>
    </source>
</evidence>
<dbReference type="SUPFAM" id="SSF52374">
    <property type="entry name" value="Nucleotidylyl transferase"/>
    <property type="match status" value="1"/>
</dbReference>
<dbReference type="InterPro" id="IPR009008">
    <property type="entry name" value="Val/Leu/Ile-tRNA-synth_edit"/>
</dbReference>
<dbReference type="GO" id="GO:0000049">
    <property type="term" value="F:tRNA binding"/>
    <property type="evidence" value="ECO:0007669"/>
    <property type="project" value="InterPro"/>
</dbReference>
<evidence type="ECO:0000256" key="10">
    <source>
        <dbReference type="RuleBase" id="RU363035"/>
    </source>
</evidence>
<protein>
    <recommendedName>
        <fullName evidence="2">isoleucine--tRNA ligase</fullName>
        <ecNumber evidence="2">6.1.1.5</ecNumber>
    </recommendedName>
    <alternativeName>
        <fullName evidence="8">Isoleucyl-tRNA synthetase</fullName>
    </alternativeName>
</protein>
<keyword evidence="5 10" id="KW-0067">ATP-binding</keyword>
<dbReference type="PANTHER" id="PTHR42780:SF1">
    <property type="entry name" value="ISOLEUCINE--TRNA LIGASE, CYTOPLASMIC"/>
    <property type="match status" value="1"/>
</dbReference>
<dbReference type="FunFam" id="3.40.50.620:FF:000133">
    <property type="entry name" value="Isoleucyl-tRNA synthetase, cytoplasmic"/>
    <property type="match status" value="1"/>
</dbReference>
<feature type="domain" description="Aminoacyl-tRNA synthetase class Ia" evidence="11">
    <location>
        <begin position="32"/>
        <end position="676"/>
    </location>
</feature>
<dbReference type="Pfam" id="PF19302">
    <property type="entry name" value="DUF5915"/>
    <property type="match status" value="1"/>
</dbReference>
<dbReference type="CDD" id="cd07961">
    <property type="entry name" value="Anticodon_Ia_Ile_ABEc"/>
    <property type="match status" value="1"/>
</dbReference>
<evidence type="ECO:0000256" key="6">
    <source>
        <dbReference type="ARBA" id="ARBA00022917"/>
    </source>
</evidence>
<dbReference type="InterPro" id="IPR013155">
    <property type="entry name" value="M/V/L/I-tRNA-synth_anticd-bd"/>
</dbReference>
<dbReference type="AlphaFoldDB" id="M1VMI6"/>
<dbReference type="Pfam" id="PF00133">
    <property type="entry name" value="tRNA-synt_1"/>
    <property type="match status" value="1"/>
</dbReference>
<reference evidence="13 14" key="1">
    <citation type="journal article" date="2004" name="Nature">
        <title>Genome sequence of the ultrasmall unicellular red alga Cyanidioschyzon merolae 10D.</title>
        <authorList>
            <person name="Matsuzaki M."/>
            <person name="Misumi O."/>
            <person name="Shin-i T."/>
            <person name="Maruyama S."/>
            <person name="Takahara M."/>
            <person name="Miyagishima S."/>
            <person name="Mori T."/>
            <person name="Nishida K."/>
            <person name="Yagisawa F."/>
            <person name="Nishida K."/>
            <person name="Yoshida Y."/>
            <person name="Nishimura Y."/>
            <person name="Nakao S."/>
            <person name="Kobayashi T."/>
            <person name="Momoyama Y."/>
            <person name="Higashiyama T."/>
            <person name="Minoda A."/>
            <person name="Sano M."/>
            <person name="Nomoto H."/>
            <person name="Oishi K."/>
            <person name="Hayashi H."/>
            <person name="Ohta F."/>
            <person name="Nishizaka S."/>
            <person name="Haga S."/>
            <person name="Miura S."/>
            <person name="Morishita T."/>
            <person name="Kabeya Y."/>
            <person name="Terasawa K."/>
            <person name="Suzuki Y."/>
            <person name="Ishii Y."/>
            <person name="Asakawa S."/>
            <person name="Takano H."/>
            <person name="Ohta N."/>
            <person name="Kuroiwa H."/>
            <person name="Tanaka K."/>
            <person name="Shimizu N."/>
            <person name="Sugano S."/>
            <person name="Sato N."/>
            <person name="Nozaki H."/>
            <person name="Ogasawara N."/>
            <person name="Kohara Y."/>
            <person name="Kuroiwa T."/>
        </authorList>
    </citation>
    <scope>NUCLEOTIDE SEQUENCE [LARGE SCALE GENOMIC DNA]</scope>
    <source>
        <strain evidence="13 14">10D</strain>
    </source>
</reference>
<evidence type="ECO:0000313" key="14">
    <source>
        <dbReference type="Proteomes" id="UP000007014"/>
    </source>
</evidence>
<evidence type="ECO:0000256" key="5">
    <source>
        <dbReference type="ARBA" id="ARBA00022840"/>
    </source>
</evidence>
<dbReference type="GO" id="GO:0006428">
    <property type="term" value="P:isoleucyl-tRNA aminoacylation"/>
    <property type="evidence" value="ECO:0007669"/>
    <property type="project" value="InterPro"/>
</dbReference>
<dbReference type="GO" id="GO:0004822">
    <property type="term" value="F:isoleucine-tRNA ligase activity"/>
    <property type="evidence" value="ECO:0007669"/>
    <property type="project" value="UniProtKB-EC"/>
</dbReference>
<dbReference type="InterPro" id="IPR033709">
    <property type="entry name" value="Anticodon_Ile_ABEc"/>
</dbReference>